<evidence type="ECO:0000313" key="1">
    <source>
        <dbReference type="EMBL" id="KAF9491920.1"/>
    </source>
</evidence>
<evidence type="ECO:0000313" key="2">
    <source>
        <dbReference type="Proteomes" id="UP000807025"/>
    </source>
</evidence>
<comment type="caution">
    <text evidence="1">The sequence shown here is derived from an EMBL/GenBank/DDBJ whole genome shotgun (WGS) entry which is preliminary data.</text>
</comment>
<dbReference type="AlphaFoldDB" id="A0A9P6DDZ6"/>
<keyword evidence="2" id="KW-1185">Reference proteome</keyword>
<dbReference type="OrthoDB" id="2336871at2759"/>
<dbReference type="EMBL" id="MU154610">
    <property type="protein sequence ID" value="KAF9491920.1"/>
    <property type="molecule type" value="Genomic_DNA"/>
</dbReference>
<dbReference type="PANTHER" id="PTHR34587">
    <property type="entry name" value="VWFA DOMAIN-CONTAINING PROTEIN"/>
    <property type="match status" value="1"/>
</dbReference>
<name>A0A9P6DDZ6_PLEER</name>
<accession>A0A9P6DDZ6</accession>
<protein>
    <submittedName>
        <fullName evidence="1">Uncharacterized protein</fullName>
    </submittedName>
</protein>
<sequence>GITGSLTSTNNFINFCMTLENTRLTNGEVVPAGSCNPVPMGVLPANTLMPSSKFTNPKNGDNIPARKAFTISLAVRNFQTGSLANPQKSFLAAPQQVNAQGLIIGHAKVVIEALTGFNQTTPTDPTKFAFFQHIGSQAQGGILTASVSGGLPDGYYRLSSILSATNSQPVILPVSLAGVGDDAVYVSIPYFHRPRNLIIP</sequence>
<dbReference type="PANTHER" id="PTHR34587:SF2">
    <property type="entry name" value="G-PROTEIN COUPLED RECEPTORS FAMILY 1 PROFILE DOMAIN-CONTAINING PROTEIN"/>
    <property type="match status" value="1"/>
</dbReference>
<dbReference type="Proteomes" id="UP000807025">
    <property type="component" value="Unassembled WGS sequence"/>
</dbReference>
<reference evidence="1" key="1">
    <citation type="submission" date="2020-11" db="EMBL/GenBank/DDBJ databases">
        <authorList>
            <consortium name="DOE Joint Genome Institute"/>
            <person name="Ahrendt S."/>
            <person name="Riley R."/>
            <person name="Andreopoulos W."/>
            <person name="Labutti K."/>
            <person name="Pangilinan J."/>
            <person name="Ruiz-Duenas F.J."/>
            <person name="Barrasa J.M."/>
            <person name="Sanchez-Garcia M."/>
            <person name="Camarero S."/>
            <person name="Miyauchi S."/>
            <person name="Serrano A."/>
            <person name="Linde D."/>
            <person name="Babiker R."/>
            <person name="Drula E."/>
            <person name="Ayuso-Fernandez I."/>
            <person name="Pacheco R."/>
            <person name="Padilla G."/>
            <person name="Ferreira P."/>
            <person name="Barriuso J."/>
            <person name="Kellner H."/>
            <person name="Castanera R."/>
            <person name="Alfaro M."/>
            <person name="Ramirez L."/>
            <person name="Pisabarro A.G."/>
            <person name="Kuo A."/>
            <person name="Tritt A."/>
            <person name="Lipzen A."/>
            <person name="He G."/>
            <person name="Yan M."/>
            <person name="Ng V."/>
            <person name="Cullen D."/>
            <person name="Martin F."/>
            <person name="Rosso M.-N."/>
            <person name="Henrissat B."/>
            <person name="Hibbett D."/>
            <person name="Martinez A.T."/>
            <person name="Grigoriev I.V."/>
        </authorList>
    </citation>
    <scope>NUCLEOTIDE SEQUENCE</scope>
    <source>
        <strain evidence="1">ATCC 90797</strain>
    </source>
</reference>
<gene>
    <name evidence="1" type="ORF">BDN71DRAFT_1397487</name>
</gene>
<dbReference type="InterPro" id="IPR053216">
    <property type="entry name" value="Appressorial_penetr-assoc"/>
</dbReference>
<organism evidence="1 2">
    <name type="scientific">Pleurotus eryngii</name>
    <name type="common">Boletus of the steppes</name>
    <dbReference type="NCBI Taxonomy" id="5323"/>
    <lineage>
        <taxon>Eukaryota</taxon>
        <taxon>Fungi</taxon>
        <taxon>Dikarya</taxon>
        <taxon>Basidiomycota</taxon>
        <taxon>Agaricomycotina</taxon>
        <taxon>Agaricomycetes</taxon>
        <taxon>Agaricomycetidae</taxon>
        <taxon>Agaricales</taxon>
        <taxon>Pleurotineae</taxon>
        <taxon>Pleurotaceae</taxon>
        <taxon>Pleurotus</taxon>
    </lineage>
</organism>
<proteinExistence type="predicted"/>
<feature type="non-terminal residue" evidence="1">
    <location>
        <position position="1"/>
    </location>
</feature>